<dbReference type="Pfam" id="PF02518">
    <property type="entry name" value="HATPase_c"/>
    <property type="match status" value="1"/>
</dbReference>
<keyword evidence="10" id="KW-1185">Reference proteome</keyword>
<comment type="catalytic activity">
    <reaction evidence="1">
        <text>ATP + protein L-histidine = ADP + protein N-phospho-L-histidine.</text>
        <dbReference type="EC" id="2.7.13.3"/>
    </reaction>
</comment>
<evidence type="ECO:0000256" key="5">
    <source>
        <dbReference type="ARBA" id="ARBA00023012"/>
    </source>
</evidence>
<dbReference type="SUPFAM" id="SSF55874">
    <property type="entry name" value="ATPase domain of HSP90 chaperone/DNA topoisomerase II/histidine kinase"/>
    <property type="match status" value="1"/>
</dbReference>
<evidence type="ECO:0000256" key="7">
    <source>
        <dbReference type="SAM" id="SignalP"/>
    </source>
</evidence>
<dbReference type="InterPro" id="IPR019734">
    <property type="entry name" value="TPR_rpt"/>
</dbReference>
<keyword evidence="6" id="KW-1133">Transmembrane helix</keyword>
<dbReference type="Gene3D" id="1.25.40.10">
    <property type="entry name" value="Tetratricopeptide repeat domain"/>
    <property type="match status" value="1"/>
</dbReference>
<dbReference type="InterPro" id="IPR011990">
    <property type="entry name" value="TPR-like_helical_dom_sf"/>
</dbReference>
<dbReference type="PROSITE" id="PS51257">
    <property type="entry name" value="PROKAR_LIPOPROTEIN"/>
    <property type="match status" value="1"/>
</dbReference>
<gene>
    <name evidence="9" type="ORF">NG821_04160</name>
</gene>
<dbReference type="PANTHER" id="PTHR43711">
    <property type="entry name" value="TWO-COMPONENT HISTIDINE KINASE"/>
    <property type="match status" value="1"/>
</dbReference>
<keyword evidence="6" id="KW-0472">Membrane</keyword>
<sequence>MRLSGTLSLILVLFLSACTPSHQKEVDELNARAYYFHYRNIDSTRVLAQKALDLSSDYDAGQAEALNNLAFVSIARMNYPQASKLLARAISASDNQVELLVAYIQQMRLCQRQAQNKNFYDCRERAINCLHRIDESSDDLSERARQRMIYARSEFNFVSATYYYYTGQNHLFLKALKSVNSSECESDTAQYLSYLYNMGEGGAINQGSLEQIAQTEFNYLMRCFYFATVSHSPYWIANSLEAISEHMQNQRICDYLIRNNGPAMEWLNVDLMPYHLLAGNFAQRSLDLFIKYGDVYQIAGAYRTLGRNYWAIGDYRSALICLNRALSNKKILQAPDLVASIREQLSMVYSALNDKQASDYNRNVYLDLQEKTRQDRMMEARAAELDRNATQLNAMIFAVVLMIAFFITLLFFFDRLRRKNDDADSFRKLLQPLRQWKEKNELQISDLTDKYEEIHEDTSVLQANILKDKQRNLEQRAKVQLVISITPFIDQMINEVKRLQEGKDDVEVKRFRYQYINELIDHINQDNIVLTRWIQLRQGQLSLHIESFPVESIFDIVRKGSMAFQLRGITLTVKKTTAVVKADRTLTLFMINTMADNARKYVDSGGCVTIEATEYTDYVEISVADTGKGMSPEQVEHIFDHKAIINDEQTVPNAEKKHSHGFGLLNCKGIIEKYKKTSNLFRVCSISAKSELGKGSRFSFTLPKGIVRHLKLIFIPIIVFLTFFPRQMQADSSTMQKRYLASASSKQVSHASPKMKVWLSHKAIQFADSIYYSNIFGHYRKALVFADSTRHYLNALYLQLVPDGKVLMKAVGSEVIPPEIQWFRSHLDINYLVILDMRNESAIACLAVHDWSGYTYNNTVYTQLFREFSADQSLDDYVQTMQRSENSKTVAIIILVLLLFSIFPAYYFLYYRHRVFYRFCIERIQGINQILLSDLPDQDKLREINRLWDKRMSRNRGFQFHETPEYRSKNVLDQLNQVVNQIALALQKGMSVYHNHQLNIELAQDELARARYEDDRLHVSNAVLDNCLSTLKHETMYYPSRIQQLIDGSDKNLEVISELASYYKELYSLLSTQALRQIIGQMRLDPDLVDYLFDILQRKSGEKRITSEKIGESGRYARIRIPLPKLELTSMECKQLFNPQTKDLDFLLCKQIVREIGDVTNLRGCGIEALPSQNGSGTIIEMVLPKKIWINLK</sequence>
<dbReference type="EC" id="2.7.13.3" evidence="2"/>
<dbReference type="InterPro" id="IPR003594">
    <property type="entry name" value="HATPase_dom"/>
</dbReference>
<protein>
    <recommendedName>
        <fullName evidence="2">histidine kinase</fullName>
        <ecNumber evidence="2">2.7.13.3</ecNumber>
    </recommendedName>
</protein>
<keyword evidence="5" id="KW-0902">Two-component regulatory system</keyword>
<evidence type="ECO:0000259" key="8">
    <source>
        <dbReference type="PROSITE" id="PS50109"/>
    </source>
</evidence>
<evidence type="ECO:0000256" key="6">
    <source>
        <dbReference type="SAM" id="Phobius"/>
    </source>
</evidence>
<dbReference type="Proteomes" id="UP001204015">
    <property type="component" value="Unassembled WGS sequence"/>
</dbReference>
<evidence type="ECO:0000256" key="1">
    <source>
        <dbReference type="ARBA" id="ARBA00000085"/>
    </source>
</evidence>
<evidence type="ECO:0000256" key="4">
    <source>
        <dbReference type="ARBA" id="ARBA00022777"/>
    </source>
</evidence>
<name>A0ABT1BVB4_9BACT</name>
<dbReference type="SMART" id="SM00028">
    <property type="entry name" value="TPR"/>
    <property type="match status" value="2"/>
</dbReference>
<accession>A0ABT1BVB4</accession>
<feature type="chain" id="PRO_5046624395" description="histidine kinase" evidence="7">
    <location>
        <begin position="24"/>
        <end position="1193"/>
    </location>
</feature>
<proteinExistence type="predicted"/>
<dbReference type="InterPro" id="IPR033405">
    <property type="entry name" value="DUF5112"/>
</dbReference>
<dbReference type="InterPro" id="IPR033406">
    <property type="entry name" value="DUF5113"/>
</dbReference>
<dbReference type="PANTHER" id="PTHR43711:SF31">
    <property type="entry name" value="HISTIDINE KINASE"/>
    <property type="match status" value="1"/>
</dbReference>
<evidence type="ECO:0000313" key="10">
    <source>
        <dbReference type="Proteomes" id="UP001204015"/>
    </source>
</evidence>
<dbReference type="Gene3D" id="3.30.565.10">
    <property type="entry name" value="Histidine kinase-like ATPase, C-terminal domain"/>
    <property type="match status" value="1"/>
</dbReference>
<dbReference type="InterPro" id="IPR005467">
    <property type="entry name" value="His_kinase_dom"/>
</dbReference>
<feature type="signal peptide" evidence="7">
    <location>
        <begin position="1"/>
        <end position="23"/>
    </location>
</feature>
<dbReference type="SUPFAM" id="SSF48452">
    <property type="entry name" value="TPR-like"/>
    <property type="match status" value="1"/>
</dbReference>
<dbReference type="EMBL" id="JAMXLY010000010">
    <property type="protein sequence ID" value="MCO6025042.1"/>
    <property type="molecule type" value="Genomic_DNA"/>
</dbReference>
<dbReference type="InterPro" id="IPR036890">
    <property type="entry name" value="HATPase_C_sf"/>
</dbReference>
<keyword evidence="3" id="KW-0808">Transferase</keyword>
<evidence type="ECO:0000256" key="2">
    <source>
        <dbReference type="ARBA" id="ARBA00012438"/>
    </source>
</evidence>
<evidence type="ECO:0000313" key="9">
    <source>
        <dbReference type="EMBL" id="MCO6025042.1"/>
    </source>
</evidence>
<comment type="caution">
    <text evidence="9">The sequence shown here is derived from an EMBL/GenBank/DDBJ whole genome shotgun (WGS) entry which is preliminary data.</text>
</comment>
<feature type="domain" description="Histidine kinase" evidence="8">
    <location>
        <begin position="516"/>
        <end position="706"/>
    </location>
</feature>
<dbReference type="SMART" id="SM00387">
    <property type="entry name" value="HATPase_c"/>
    <property type="match status" value="1"/>
</dbReference>
<dbReference type="PROSITE" id="PS50109">
    <property type="entry name" value="HIS_KIN"/>
    <property type="match status" value="1"/>
</dbReference>
<feature type="transmembrane region" description="Helical" evidence="6">
    <location>
        <begin position="394"/>
        <end position="413"/>
    </location>
</feature>
<keyword evidence="7" id="KW-0732">Signal</keyword>
<keyword evidence="6" id="KW-0812">Transmembrane</keyword>
<dbReference type="InterPro" id="IPR050736">
    <property type="entry name" value="Sensor_HK_Regulatory"/>
</dbReference>
<keyword evidence="4" id="KW-0418">Kinase</keyword>
<feature type="transmembrane region" description="Helical" evidence="6">
    <location>
        <begin position="890"/>
        <end position="909"/>
    </location>
</feature>
<reference evidence="9 10" key="1">
    <citation type="submission" date="2022-06" db="EMBL/GenBank/DDBJ databases">
        <title>A taxonomic note on the genus Prevotella: Description of four novel genera and emended description of the genera Hallella and Xylanibacter.</title>
        <authorList>
            <person name="Hitch T.C.A."/>
        </authorList>
    </citation>
    <scope>NUCLEOTIDE SEQUENCE [LARGE SCALE GENOMIC DNA]</scope>
    <source>
        <strain evidence="9 10">DSM 100619</strain>
    </source>
</reference>
<dbReference type="InterPro" id="IPR004358">
    <property type="entry name" value="Sig_transdc_His_kin-like_C"/>
</dbReference>
<dbReference type="PRINTS" id="PR00344">
    <property type="entry name" value="BCTRLSENSOR"/>
</dbReference>
<dbReference type="Pfam" id="PF17139">
    <property type="entry name" value="DUF5112"/>
    <property type="match status" value="1"/>
</dbReference>
<evidence type="ECO:0000256" key="3">
    <source>
        <dbReference type="ARBA" id="ARBA00022679"/>
    </source>
</evidence>
<organism evidence="9 10">
    <name type="scientific">Segatella cerevisiae</name>
    <dbReference type="NCBI Taxonomy" id="2053716"/>
    <lineage>
        <taxon>Bacteria</taxon>
        <taxon>Pseudomonadati</taxon>
        <taxon>Bacteroidota</taxon>
        <taxon>Bacteroidia</taxon>
        <taxon>Bacteroidales</taxon>
        <taxon>Prevotellaceae</taxon>
        <taxon>Segatella</taxon>
    </lineage>
</organism>
<dbReference type="Pfam" id="PF17140">
    <property type="entry name" value="DUF5113"/>
    <property type="match status" value="2"/>
</dbReference>
<dbReference type="RefSeq" id="WP_252760433.1">
    <property type="nucleotide sequence ID" value="NZ_JAMXLY010000010.1"/>
</dbReference>